<dbReference type="PANTHER" id="PTHR34219">
    <property type="entry name" value="IRON-REGULATED INNER MEMBRANE PROTEIN-RELATED"/>
    <property type="match status" value="1"/>
</dbReference>
<feature type="transmembrane region" description="Helical" evidence="1">
    <location>
        <begin position="157"/>
        <end position="181"/>
    </location>
</feature>
<feature type="transmembrane region" description="Helical" evidence="1">
    <location>
        <begin position="407"/>
        <end position="431"/>
    </location>
</feature>
<reference evidence="2 3" key="1">
    <citation type="submission" date="2023-08" db="EMBL/GenBank/DDBJ databases">
        <title>Functional and genomic diversity of the sorghum phyllosphere microbiome.</title>
        <authorList>
            <person name="Shade A."/>
        </authorList>
    </citation>
    <scope>NUCLEOTIDE SEQUENCE [LARGE SCALE GENOMIC DNA]</scope>
    <source>
        <strain evidence="2 3">SORGH_AS_0335</strain>
    </source>
</reference>
<dbReference type="PANTHER" id="PTHR34219:SF4">
    <property type="entry name" value="PEPSY DOMAIN-CONTAINING PROTEIN"/>
    <property type="match status" value="1"/>
</dbReference>
<dbReference type="Pfam" id="PF03929">
    <property type="entry name" value="PepSY_TM"/>
    <property type="match status" value="1"/>
</dbReference>
<keyword evidence="1" id="KW-0472">Membrane</keyword>
<evidence type="ECO:0000313" key="2">
    <source>
        <dbReference type="EMBL" id="MDR6212966.1"/>
    </source>
</evidence>
<feature type="transmembrane region" description="Helical" evidence="1">
    <location>
        <begin position="451"/>
        <end position="474"/>
    </location>
</feature>
<feature type="transmembrane region" description="Helical" evidence="1">
    <location>
        <begin position="30"/>
        <end position="51"/>
    </location>
</feature>
<dbReference type="EMBL" id="JAVIZX010000001">
    <property type="protein sequence ID" value="MDR6212966.1"/>
    <property type="molecule type" value="Genomic_DNA"/>
</dbReference>
<comment type="caution">
    <text evidence="2">The sequence shown here is derived from an EMBL/GenBank/DDBJ whole genome shotgun (WGS) entry which is preliminary data.</text>
</comment>
<name>A0ABU1I6X7_9BURK</name>
<keyword evidence="3" id="KW-1185">Reference proteome</keyword>
<organism evidence="2 3">
    <name type="scientific">Paracidovorax wautersii</name>
    <dbReference type="NCBI Taxonomy" id="1177982"/>
    <lineage>
        <taxon>Bacteria</taxon>
        <taxon>Pseudomonadati</taxon>
        <taxon>Pseudomonadota</taxon>
        <taxon>Betaproteobacteria</taxon>
        <taxon>Burkholderiales</taxon>
        <taxon>Comamonadaceae</taxon>
        <taxon>Paracidovorax</taxon>
    </lineage>
</organism>
<feature type="transmembrane region" description="Helical" evidence="1">
    <location>
        <begin position="517"/>
        <end position="537"/>
    </location>
</feature>
<keyword evidence="1" id="KW-0812">Transmembrane</keyword>
<dbReference type="InterPro" id="IPR005625">
    <property type="entry name" value="PepSY-ass_TM"/>
</dbReference>
<feature type="transmembrane region" description="Helical" evidence="1">
    <location>
        <begin position="486"/>
        <end position="505"/>
    </location>
</feature>
<dbReference type="Proteomes" id="UP001267710">
    <property type="component" value="Unassembled WGS sequence"/>
</dbReference>
<sequence length="553" mass="58775">MRAAGVVRPAGAGGMSGAGYRQRLGGVHTWAGIVLGVLLFAIFWMGTLSVFDRELDRWMMPATRLAAPQAPPRLDALVPLAQAHVPEGARQWRIDWPTARTPVLRLSWQTREGAREQRHLDPATLAVLPDAGTWGASGFFFPFHYGLHIDWNGVGKWLVGIAGMGMLVLLVSGVVIHRKLLADFFTFRPRKRLPRSSLDLHNLTGVAALPFHFAITLSGLVIFWAIYFPQAHVGVYGTGAQARAAVQADGYGRYRPPRGQGDAGAGVAGTGGAAPAAAAPLASLDAMAAQARQVWGGGAEPYFVRVWKPGRADSYVEFRRSYAREVSMNLGQLYFDAGTGRLLQRFEAAPAMGVQRFLSGLHFVQFEHALLRWLYFGLGLCGCVMIATGQVYWLATRRARTPPHAGGRVVAALSVAGTAGLVVATLAYLAANRLLPAHASVNVAGLALDRGALEVAAFCAVWLGSLLHAGLLHTDLRGARAWRDQARAIAVLAPACVALNAWTTGAYGAATIAHTPAAVWGVDGLLLALGVVAAVAARRLQAAAAAGVPARKR</sequence>
<dbReference type="RefSeq" id="WP_309826072.1">
    <property type="nucleotide sequence ID" value="NZ_JAVIZX010000001.1"/>
</dbReference>
<keyword evidence="1" id="KW-1133">Transmembrane helix</keyword>
<gene>
    <name evidence="2" type="ORF">QE399_000655</name>
</gene>
<accession>A0ABU1I6X7</accession>
<feature type="transmembrane region" description="Helical" evidence="1">
    <location>
        <begin position="373"/>
        <end position="395"/>
    </location>
</feature>
<feature type="transmembrane region" description="Helical" evidence="1">
    <location>
        <begin position="125"/>
        <end position="145"/>
    </location>
</feature>
<protein>
    <submittedName>
        <fullName evidence="2">Iron-regulated membrane protein</fullName>
    </submittedName>
</protein>
<proteinExistence type="predicted"/>
<evidence type="ECO:0000313" key="3">
    <source>
        <dbReference type="Proteomes" id="UP001267710"/>
    </source>
</evidence>
<evidence type="ECO:0000256" key="1">
    <source>
        <dbReference type="SAM" id="Phobius"/>
    </source>
</evidence>
<feature type="transmembrane region" description="Helical" evidence="1">
    <location>
        <begin position="202"/>
        <end position="227"/>
    </location>
</feature>